<evidence type="ECO:0000259" key="2">
    <source>
        <dbReference type="PROSITE" id="PS50802"/>
    </source>
</evidence>
<dbReference type="GO" id="GO:0004843">
    <property type="term" value="F:cysteine-type deubiquitinase activity"/>
    <property type="evidence" value="ECO:0007669"/>
    <property type="project" value="TreeGrafter"/>
</dbReference>
<feature type="region of interest" description="Disordered" evidence="1">
    <location>
        <begin position="152"/>
        <end position="181"/>
    </location>
</feature>
<feature type="region of interest" description="Disordered" evidence="1">
    <location>
        <begin position="1"/>
        <end position="37"/>
    </location>
</feature>
<feature type="compositionally biased region" description="Low complexity" evidence="1">
    <location>
        <begin position="527"/>
        <end position="543"/>
    </location>
</feature>
<name>A0A5C3M048_9AGAR</name>
<dbReference type="STRING" id="68775.A0A5C3M048"/>
<keyword evidence="4" id="KW-1185">Reference proteome</keyword>
<dbReference type="InterPro" id="IPR003323">
    <property type="entry name" value="OTU_dom"/>
</dbReference>
<feature type="compositionally biased region" description="Acidic residues" evidence="1">
    <location>
        <begin position="458"/>
        <end position="472"/>
    </location>
</feature>
<feature type="domain" description="OTU" evidence="2">
    <location>
        <begin position="50"/>
        <end position="201"/>
    </location>
</feature>
<feature type="compositionally biased region" description="Acidic residues" evidence="1">
    <location>
        <begin position="490"/>
        <end position="516"/>
    </location>
</feature>
<accession>A0A5C3M048</accession>
<organism evidence="3 4">
    <name type="scientific">Crucibulum laeve</name>
    <dbReference type="NCBI Taxonomy" id="68775"/>
    <lineage>
        <taxon>Eukaryota</taxon>
        <taxon>Fungi</taxon>
        <taxon>Dikarya</taxon>
        <taxon>Basidiomycota</taxon>
        <taxon>Agaricomycotina</taxon>
        <taxon>Agaricomycetes</taxon>
        <taxon>Agaricomycetidae</taxon>
        <taxon>Agaricales</taxon>
        <taxon>Agaricineae</taxon>
        <taxon>Nidulariaceae</taxon>
        <taxon>Crucibulum</taxon>
    </lineage>
</organism>
<dbReference type="AlphaFoldDB" id="A0A5C3M048"/>
<dbReference type="PANTHER" id="PTHR12419:SF7">
    <property type="entry name" value="OTU DOMAIN-CONTAINING PROTEIN 3"/>
    <property type="match status" value="1"/>
</dbReference>
<proteinExistence type="predicted"/>
<sequence length="640" mass="67671">MGSGKRHQRNAAKPPPQLRSRTTRSSKGRLLSDPAENNQLLNEQLRSLGLYAAPTVGDGNCLFRALSDQLHGTPSKHAQLRQEVCDWIERHQARYEPFVEDERGLETHLRCMRENATYGGHMELSAFAHLTKRNVKVIQPGLVYVIEWAAGGDPSSSSTPERKVSSSRYDDSEEEDEQDNQGGTIYVAYHDWEHFSSIRNLKGPHSGLPNVREAPAHIYTEPPAPPSPAEEKKAIPKVKLKLSAPPSAASSPAPESKPSSTVGKASSSAGKLASSTGKPKSSASEKPKSKSKSKSSSSTSTITAAPSGKPTSSISVLSATPSSGLKPEDPALIPLPSSRSASPGSLPISSSSQGASSSASLSSLDTLSSSSSGVSFNNLPPGSPMDSSHPFTTYTTQTPLPPGSPMKLLHTPNYVNSFHASSGRTNRSPKRSFDESSASGEETGQEREKRSRSSLGMEVDDEREGEQGEEGGMDYLPVPKAKRGAAEGGAEGEGDEEDDGEEEDESEEMEDEEDVSGDTPGLSAGGSSSSSSSSPSSTRSSSSSPPPEPEPTVAYEKPLTRRQRKALGLPKPRAALAYGRGTGNGLAGSKGRGAGKIVIPGGKYKGRVQVGVGEGEGADEEWRRNGTGRVDVRGFRELKI</sequence>
<feature type="compositionally biased region" description="Basic residues" evidence="1">
    <location>
        <begin position="1"/>
        <end position="10"/>
    </location>
</feature>
<protein>
    <recommendedName>
        <fullName evidence="2">OTU domain-containing protein</fullName>
    </recommendedName>
</protein>
<dbReference type="CDD" id="cd22756">
    <property type="entry name" value="OTU_OTUD3-like"/>
    <property type="match status" value="1"/>
</dbReference>
<evidence type="ECO:0000313" key="4">
    <source>
        <dbReference type="Proteomes" id="UP000308652"/>
    </source>
</evidence>
<feature type="region of interest" description="Disordered" evidence="1">
    <location>
        <begin position="240"/>
        <end position="600"/>
    </location>
</feature>
<gene>
    <name evidence="3" type="ORF">BDQ12DRAFT_143460</name>
</gene>
<feature type="compositionally biased region" description="Polar residues" evidence="1">
    <location>
        <begin position="376"/>
        <end position="398"/>
    </location>
</feature>
<feature type="compositionally biased region" description="Gly residues" evidence="1">
    <location>
        <begin position="580"/>
        <end position="594"/>
    </location>
</feature>
<dbReference type="InterPro" id="IPR038765">
    <property type="entry name" value="Papain-like_cys_pep_sf"/>
</dbReference>
<evidence type="ECO:0000256" key="1">
    <source>
        <dbReference type="SAM" id="MobiDB-lite"/>
    </source>
</evidence>
<evidence type="ECO:0000313" key="3">
    <source>
        <dbReference type="EMBL" id="TFK37508.1"/>
    </source>
</evidence>
<dbReference type="InterPro" id="IPR050704">
    <property type="entry name" value="Peptidase_C85-like"/>
</dbReference>
<dbReference type="Proteomes" id="UP000308652">
    <property type="component" value="Unassembled WGS sequence"/>
</dbReference>
<feature type="compositionally biased region" description="Low complexity" evidence="1">
    <location>
        <begin position="294"/>
        <end position="307"/>
    </location>
</feature>
<reference evidence="3 4" key="1">
    <citation type="journal article" date="2019" name="Nat. Ecol. Evol.">
        <title>Megaphylogeny resolves global patterns of mushroom evolution.</title>
        <authorList>
            <person name="Varga T."/>
            <person name="Krizsan K."/>
            <person name="Foldi C."/>
            <person name="Dima B."/>
            <person name="Sanchez-Garcia M."/>
            <person name="Sanchez-Ramirez S."/>
            <person name="Szollosi G.J."/>
            <person name="Szarkandi J.G."/>
            <person name="Papp V."/>
            <person name="Albert L."/>
            <person name="Andreopoulos W."/>
            <person name="Angelini C."/>
            <person name="Antonin V."/>
            <person name="Barry K.W."/>
            <person name="Bougher N.L."/>
            <person name="Buchanan P."/>
            <person name="Buyck B."/>
            <person name="Bense V."/>
            <person name="Catcheside P."/>
            <person name="Chovatia M."/>
            <person name="Cooper J."/>
            <person name="Damon W."/>
            <person name="Desjardin D."/>
            <person name="Finy P."/>
            <person name="Geml J."/>
            <person name="Haridas S."/>
            <person name="Hughes K."/>
            <person name="Justo A."/>
            <person name="Karasinski D."/>
            <person name="Kautmanova I."/>
            <person name="Kiss B."/>
            <person name="Kocsube S."/>
            <person name="Kotiranta H."/>
            <person name="LaButti K.M."/>
            <person name="Lechner B.E."/>
            <person name="Liimatainen K."/>
            <person name="Lipzen A."/>
            <person name="Lukacs Z."/>
            <person name="Mihaltcheva S."/>
            <person name="Morgado L.N."/>
            <person name="Niskanen T."/>
            <person name="Noordeloos M.E."/>
            <person name="Ohm R.A."/>
            <person name="Ortiz-Santana B."/>
            <person name="Ovrebo C."/>
            <person name="Racz N."/>
            <person name="Riley R."/>
            <person name="Savchenko A."/>
            <person name="Shiryaev A."/>
            <person name="Soop K."/>
            <person name="Spirin V."/>
            <person name="Szebenyi C."/>
            <person name="Tomsovsky M."/>
            <person name="Tulloss R.E."/>
            <person name="Uehling J."/>
            <person name="Grigoriev I.V."/>
            <person name="Vagvolgyi C."/>
            <person name="Papp T."/>
            <person name="Martin F.M."/>
            <person name="Miettinen O."/>
            <person name="Hibbett D.S."/>
            <person name="Nagy L.G."/>
        </authorList>
    </citation>
    <scope>NUCLEOTIDE SEQUENCE [LARGE SCALE GENOMIC DNA]</scope>
    <source>
        <strain evidence="3 4">CBS 166.37</strain>
    </source>
</reference>
<dbReference type="Gene3D" id="3.90.70.80">
    <property type="match status" value="1"/>
</dbReference>
<dbReference type="Pfam" id="PF02338">
    <property type="entry name" value="OTU"/>
    <property type="match status" value="1"/>
</dbReference>
<feature type="compositionally biased region" description="Low complexity" evidence="1">
    <location>
        <begin position="243"/>
        <end position="282"/>
    </location>
</feature>
<feature type="compositionally biased region" description="Polar residues" evidence="1">
    <location>
        <begin position="413"/>
        <end position="426"/>
    </location>
</feature>
<dbReference type="OrthoDB" id="415023at2759"/>
<feature type="compositionally biased region" description="Polar residues" evidence="1">
    <location>
        <begin position="309"/>
        <end position="323"/>
    </location>
</feature>
<dbReference type="PROSITE" id="PS50802">
    <property type="entry name" value="OTU"/>
    <property type="match status" value="1"/>
</dbReference>
<feature type="compositionally biased region" description="Basic and acidic residues" evidence="1">
    <location>
        <begin position="160"/>
        <end position="170"/>
    </location>
</feature>
<dbReference type="GO" id="GO:0016579">
    <property type="term" value="P:protein deubiquitination"/>
    <property type="evidence" value="ECO:0007669"/>
    <property type="project" value="TreeGrafter"/>
</dbReference>
<dbReference type="SUPFAM" id="SSF54001">
    <property type="entry name" value="Cysteine proteinases"/>
    <property type="match status" value="1"/>
</dbReference>
<dbReference type="PANTHER" id="PTHR12419">
    <property type="entry name" value="OTU DOMAIN CONTAINING PROTEIN"/>
    <property type="match status" value="1"/>
</dbReference>
<dbReference type="EMBL" id="ML213607">
    <property type="protein sequence ID" value="TFK37508.1"/>
    <property type="molecule type" value="Genomic_DNA"/>
</dbReference>
<feature type="compositionally biased region" description="Low complexity" evidence="1">
    <location>
        <begin position="335"/>
        <end position="375"/>
    </location>
</feature>